<accession>A0A646KJW0</accession>
<reference evidence="2 3" key="1">
    <citation type="submission" date="2019-05" db="EMBL/GenBank/DDBJ databases">
        <title>Comparative genomics and metabolomics analyses of clavulanic acid producing Streptomyces species provides insight into specialized metabolism and evolution of beta-lactam biosynthetic gene clusters.</title>
        <authorList>
            <person name="Moore M.A."/>
            <person name="Cruz-Morales P."/>
            <person name="Barona Gomez F."/>
            <person name="Kapil T."/>
        </authorList>
    </citation>
    <scope>NUCLEOTIDE SEQUENCE [LARGE SCALE GENOMIC DNA]</scope>
    <source>
        <strain evidence="2 3">NRRL 5741</strain>
    </source>
</reference>
<dbReference type="AlphaFoldDB" id="A0A646KJW0"/>
<evidence type="ECO:0000259" key="1">
    <source>
        <dbReference type="SMART" id="SM00960"/>
    </source>
</evidence>
<comment type="caution">
    <text evidence="2">The sequence shown here is derived from an EMBL/GenBank/DDBJ whole genome shotgun (WGS) entry which is preliminary data.</text>
</comment>
<name>A0A646KJW0_STRJU</name>
<gene>
    <name evidence="2" type="ORF">FF041_14270</name>
</gene>
<dbReference type="PANTHER" id="PTHR36222:SF1">
    <property type="entry name" value="SERINE PROTEASE INHIBITOR RV3364C"/>
    <property type="match status" value="1"/>
</dbReference>
<dbReference type="EMBL" id="VCLA01000120">
    <property type="protein sequence ID" value="MQT01346.1"/>
    <property type="molecule type" value="Genomic_DNA"/>
</dbReference>
<dbReference type="Gene3D" id="3.30.450.30">
    <property type="entry name" value="Dynein light chain 2a, cytoplasmic"/>
    <property type="match status" value="1"/>
</dbReference>
<dbReference type="RefSeq" id="WP_153483177.1">
    <property type="nucleotide sequence ID" value="NZ_JBEPDZ010000039.1"/>
</dbReference>
<keyword evidence="3" id="KW-1185">Reference proteome</keyword>
<dbReference type="OrthoDB" id="4568655at2"/>
<dbReference type="SMART" id="SM00960">
    <property type="entry name" value="Robl_LC7"/>
    <property type="match status" value="1"/>
</dbReference>
<feature type="domain" description="Roadblock/LAMTOR2" evidence="1">
    <location>
        <begin position="13"/>
        <end position="105"/>
    </location>
</feature>
<dbReference type="InterPro" id="IPR004942">
    <property type="entry name" value="Roadblock/LAMTOR2_dom"/>
</dbReference>
<dbReference type="PANTHER" id="PTHR36222">
    <property type="entry name" value="SERINE PROTEASE INHIBITOR RV3364C"/>
    <property type="match status" value="1"/>
</dbReference>
<proteinExistence type="predicted"/>
<organism evidence="2 3">
    <name type="scientific">Streptomyces jumonjinensis</name>
    <dbReference type="NCBI Taxonomy" id="1945"/>
    <lineage>
        <taxon>Bacteria</taxon>
        <taxon>Bacillati</taxon>
        <taxon>Actinomycetota</taxon>
        <taxon>Actinomycetes</taxon>
        <taxon>Kitasatosporales</taxon>
        <taxon>Streptomycetaceae</taxon>
        <taxon>Streptomyces</taxon>
    </lineage>
</organism>
<dbReference type="Pfam" id="PF03259">
    <property type="entry name" value="Robl_LC7"/>
    <property type="match status" value="1"/>
</dbReference>
<sequence length="143" mass="14987">MTSRTSRDTGDTAWVLDPILEIPHVRAAVLLTRDGLVSGYSDRLSQASAERVAAITSTVQGACRTAAAAFADKDGAEVRQVVVESDHGYILVAPTTHGTCVAAYGDPEVRLDLLAHRVHSQVARLGEKAMAAAPRGASGHTTP</sequence>
<dbReference type="SUPFAM" id="SSF103196">
    <property type="entry name" value="Roadblock/LC7 domain"/>
    <property type="match status" value="1"/>
</dbReference>
<dbReference type="InterPro" id="IPR053141">
    <property type="entry name" value="Mycobact_SerProt_Inhib_Rv3364c"/>
</dbReference>
<evidence type="ECO:0000313" key="3">
    <source>
        <dbReference type="Proteomes" id="UP000419138"/>
    </source>
</evidence>
<dbReference type="Proteomes" id="UP000419138">
    <property type="component" value="Unassembled WGS sequence"/>
</dbReference>
<protein>
    <submittedName>
        <fullName evidence="2">Roadblock/LC7 domain-containing protein</fullName>
    </submittedName>
</protein>
<evidence type="ECO:0000313" key="2">
    <source>
        <dbReference type="EMBL" id="MQT01346.1"/>
    </source>
</evidence>